<dbReference type="EMBL" id="MJMH01000213">
    <property type="protein sequence ID" value="OLQ86202.1"/>
    <property type="molecule type" value="Genomic_DNA"/>
</dbReference>
<gene>
    <name evidence="1" type="ORF">BIY20_15300</name>
    <name evidence="2" type="ORF">BIY22_20315</name>
</gene>
<dbReference type="Proteomes" id="UP000186313">
    <property type="component" value="Unassembled WGS sequence"/>
</dbReference>
<evidence type="ECO:0008006" key="5">
    <source>
        <dbReference type="Google" id="ProtNLM"/>
    </source>
</evidence>
<evidence type="ECO:0000313" key="3">
    <source>
        <dbReference type="Proteomes" id="UP000186039"/>
    </source>
</evidence>
<organism evidence="2 4">
    <name type="scientific">Vibrio panuliri</name>
    <dbReference type="NCBI Taxonomy" id="1381081"/>
    <lineage>
        <taxon>Bacteria</taxon>
        <taxon>Pseudomonadati</taxon>
        <taxon>Pseudomonadota</taxon>
        <taxon>Gammaproteobacteria</taxon>
        <taxon>Vibrionales</taxon>
        <taxon>Vibrionaceae</taxon>
        <taxon>Vibrio</taxon>
    </lineage>
</organism>
<keyword evidence="3" id="KW-1185">Reference proteome</keyword>
<sequence>MKWLLVLISLFIVGCVSPPLPEFYSVDTWQSYGQDRAEQGQTFQSQDKLVSLSAPKPFTEEMFQAYQVGYQEGKQNYCSQNAYVLGLIGKPYHGICDDINPFFQNDYANGRLNFF</sequence>
<dbReference type="STRING" id="1381081.BIY22_20315"/>
<dbReference type="Proteomes" id="UP000186039">
    <property type="component" value="Unassembled WGS sequence"/>
</dbReference>
<dbReference type="OrthoDB" id="5917937at2"/>
<dbReference type="AlphaFoldDB" id="A0A1Q9HGR5"/>
<evidence type="ECO:0000313" key="2">
    <source>
        <dbReference type="EMBL" id="OLQ89149.1"/>
    </source>
</evidence>
<evidence type="ECO:0000313" key="4">
    <source>
        <dbReference type="Proteomes" id="UP000186313"/>
    </source>
</evidence>
<dbReference type="EMBL" id="MJMJ01000017">
    <property type="protein sequence ID" value="OLQ89149.1"/>
    <property type="molecule type" value="Genomic_DNA"/>
</dbReference>
<dbReference type="Pfam" id="PF10973">
    <property type="entry name" value="DUF2799"/>
    <property type="match status" value="1"/>
</dbReference>
<comment type="caution">
    <text evidence="2">The sequence shown here is derived from an EMBL/GenBank/DDBJ whole genome shotgun (WGS) entry which is preliminary data.</text>
</comment>
<proteinExistence type="predicted"/>
<protein>
    <recommendedName>
        <fullName evidence="5">DUF2799 domain-containing protein</fullName>
    </recommendedName>
</protein>
<reference evidence="3 4" key="1">
    <citation type="submission" date="2016-09" db="EMBL/GenBank/DDBJ databases">
        <title>Genomic Taxonomy of the Vibrionaceae.</title>
        <authorList>
            <person name="Gonzalez-Castillo A."/>
            <person name="Gomez-Gil B."/>
            <person name="Enciso-Ibarra K."/>
        </authorList>
    </citation>
    <scope>NUCLEOTIDE SEQUENCE [LARGE SCALE GENOMIC DNA]</scope>
    <source>
        <strain evidence="1 3">CAIM 1902</strain>
        <strain evidence="2 4">CAIM 703</strain>
    </source>
</reference>
<accession>A0A1Q9HGR5</accession>
<dbReference type="PROSITE" id="PS51257">
    <property type="entry name" value="PROKAR_LIPOPROTEIN"/>
    <property type="match status" value="1"/>
</dbReference>
<dbReference type="RefSeq" id="WP_075708935.1">
    <property type="nucleotide sequence ID" value="NZ_AP019654.1"/>
</dbReference>
<evidence type="ECO:0000313" key="1">
    <source>
        <dbReference type="EMBL" id="OLQ86202.1"/>
    </source>
</evidence>
<name>A0A1Q9HGR5_9VIBR</name>
<dbReference type="InterPro" id="IPR021242">
    <property type="entry name" value="DUF2799"/>
</dbReference>